<evidence type="ECO:0000313" key="2">
    <source>
        <dbReference type="EMBL" id="CAL1529431.1"/>
    </source>
</evidence>
<reference evidence="2 3" key="1">
    <citation type="submission" date="2024-04" db="EMBL/GenBank/DDBJ databases">
        <authorList>
            <consortium name="Genoscope - CEA"/>
            <person name="William W."/>
        </authorList>
    </citation>
    <scope>NUCLEOTIDE SEQUENCE [LARGE SCALE GENOMIC DNA]</scope>
</reference>
<comment type="caution">
    <text evidence="2">The sequence shown here is derived from an EMBL/GenBank/DDBJ whole genome shotgun (WGS) entry which is preliminary data.</text>
</comment>
<dbReference type="EMBL" id="CAXITT010000048">
    <property type="protein sequence ID" value="CAL1529431.1"/>
    <property type="molecule type" value="Genomic_DNA"/>
</dbReference>
<organism evidence="2 3">
    <name type="scientific">Lymnaea stagnalis</name>
    <name type="common">Great pond snail</name>
    <name type="synonym">Helix stagnalis</name>
    <dbReference type="NCBI Taxonomy" id="6523"/>
    <lineage>
        <taxon>Eukaryota</taxon>
        <taxon>Metazoa</taxon>
        <taxon>Spiralia</taxon>
        <taxon>Lophotrochozoa</taxon>
        <taxon>Mollusca</taxon>
        <taxon>Gastropoda</taxon>
        <taxon>Heterobranchia</taxon>
        <taxon>Euthyneura</taxon>
        <taxon>Panpulmonata</taxon>
        <taxon>Hygrophila</taxon>
        <taxon>Lymnaeoidea</taxon>
        <taxon>Lymnaeidae</taxon>
        <taxon>Lymnaea</taxon>
    </lineage>
</organism>
<feature type="non-terminal residue" evidence="2">
    <location>
        <position position="166"/>
    </location>
</feature>
<protein>
    <submittedName>
        <fullName evidence="2">Uncharacterized protein</fullName>
    </submittedName>
</protein>
<feature type="compositionally biased region" description="Basic and acidic residues" evidence="1">
    <location>
        <begin position="132"/>
        <end position="141"/>
    </location>
</feature>
<accession>A0AAV2HBL2</accession>
<name>A0AAV2HBL2_LYMST</name>
<feature type="compositionally biased region" description="Low complexity" evidence="1">
    <location>
        <begin position="68"/>
        <end position="78"/>
    </location>
</feature>
<proteinExistence type="predicted"/>
<feature type="region of interest" description="Disordered" evidence="1">
    <location>
        <begin position="132"/>
        <end position="166"/>
    </location>
</feature>
<gene>
    <name evidence="2" type="ORF">GSLYS_00003586001</name>
</gene>
<evidence type="ECO:0000313" key="3">
    <source>
        <dbReference type="Proteomes" id="UP001497497"/>
    </source>
</evidence>
<feature type="region of interest" description="Disordered" evidence="1">
    <location>
        <begin position="50"/>
        <end position="86"/>
    </location>
</feature>
<evidence type="ECO:0000256" key="1">
    <source>
        <dbReference type="SAM" id="MobiDB-lite"/>
    </source>
</evidence>
<keyword evidence="3" id="KW-1185">Reference proteome</keyword>
<dbReference type="AlphaFoldDB" id="A0AAV2HBL2"/>
<dbReference type="Proteomes" id="UP001497497">
    <property type="component" value="Unassembled WGS sequence"/>
</dbReference>
<sequence>MKHRKQSSSDFTKPSLAHSFRPSRVALERSFSFPCSTSESRSTLDIQSINTSVMTRSDRSSIYGAYGSSVSPSSSDTGSKADPLDRPLDLVVKNKSSNVMEEDVERQFRIRSTDTWPPAGTRAGTVSCSLERRRSVDDHHQCPPQPLNLSKESLGDDDVTLSQTSS</sequence>